<dbReference type="RefSeq" id="WP_368505802.1">
    <property type="nucleotide sequence ID" value="NZ_CP162551.1"/>
</dbReference>
<gene>
    <name evidence="1" type="ORF">AB3N04_09470</name>
</gene>
<sequence>MYLTKEEIYMMLLHLNDEQLVKVYHYINRLQKEQKITSSLDVNTDSKTPKE</sequence>
<dbReference type="EMBL" id="CP162551">
    <property type="protein sequence ID" value="XDI38519.1"/>
    <property type="molecule type" value="Genomic_DNA"/>
</dbReference>
<proteinExistence type="predicted"/>
<organism evidence="1">
    <name type="scientific">Alkalihalophilus sp. As8PL</name>
    <dbReference type="NCBI Taxonomy" id="3237103"/>
    <lineage>
        <taxon>Bacteria</taxon>
        <taxon>Bacillati</taxon>
        <taxon>Bacillota</taxon>
        <taxon>Bacilli</taxon>
        <taxon>Bacillales</taxon>
        <taxon>Bacillaceae</taxon>
        <taxon>Alkalihalophilus</taxon>
    </lineage>
</organism>
<name>A0AB39BY37_9BACI</name>
<dbReference type="AlphaFoldDB" id="A0AB39BY37"/>
<accession>A0AB39BY37</accession>
<protein>
    <submittedName>
        <fullName evidence="1">Uncharacterized protein</fullName>
    </submittedName>
</protein>
<reference evidence="1" key="1">
    <citation type="submission" date="2024-07" db="EMBL/GenBank/DDBJ databases">
        <title>Identification and characteristics of an arsenic-resistant bacterial isolate, which belongs to a novel species.</title>
        <authorList>
            <person name="Juszczyk A."/>
            <person name="Kowalczyk A."/>
            <person name="Was K."/>
            <person name="Kosowicz W."/>
            <person name="Budzyn A."/>
            <person name="Latowski D."/>
        </authorList>
    </citation>
    <scope>NUCLEOTIDE SEQUENCE</scope>
    <source>
        <strain evidence="1">As8PL</strain>
    </source>
</reference>
<evidence type="ECO:0000313" key="1">
    <source>
        <dbReference type="EMBL" id="XDI38519.1"/>
    </source>
</evidence>